<evidence type="ECO:0000313" key="4">
    <source>
        <dbReference type="EMBL" id="EHJ40646.1"/>
    </source>
</evidence>
<evidence type="ECO:0000256" key="1">
    <source>
        <dbReference type="ARBA" id="ARBA00022729"/>
    </source>
</evidence>
<dbReference type="SUPFAM" id="SSF103515">
    <property type="entry name" value="Autotransporter"/>
    <property type="match status" value="1"/>
</dbReference>
<evidence type="ECO:0000313" key="5">
    <source>
        <dbReference type="Proteomes" id="UP000004407"/>
    </source>
</evidence>
<proteinExistence type="predicted"/>
<dbReference type="InterPro" id="IPR036709">
    <property type="entry name" value="Autotransporte_beta_dom_sf"/>
</dbReference>
<dbReference type="EMBL" id="AFZZ01000110">
    <property type="protein sequence ID" value="EHJ40646.1"/>
    <property type="molecule type" value="Genomic_DNA"/>
</dbReference>
<organism evidence="4 5">
    <name type="scientific">Leyella stercorea DSM 18206</name>
    <dbReference type="NCBI Taxonomy" id="1002367"/>
    <lineage>
        <taxon>Bacteria</taxon>
        <taxon>Pseudomonadati</taxon>
        <taxon>Bacteroidota</taxon>
        <taxon>Bacteroidia</taxon>
        <taxon>Bacteroidales</taxon>
        <taxon>Prevotellaceae</taxon>
        <taxon>Leyella</taxon>
    </lineage>
</organism>
<evidence type="ECO:0000256" key="2">
    <source>
        <dbReference type="SAM" id="SignalP"/>
    </source>
</evidence>
<keyword evidence="1 2" id="KW-0732">Signal</keyword>
<dbReference type="InterPro" id="IPR027385">
    <property type="entry name" value="Beta-barrel_OMP"/>
</dbReference>
<comment type="caution">
    <text evidence="4">The sequence shown here is derived from an EMBL/GenBank/DDBJ whole genome shotgun (WGS) entry which is preliminary data.</text>
</comment>
<gene>
    <name evidence="4" type="ORF">HMPREF0673_01257</name>
</gene>
<dbReference type="HOGENOM" id="CLU_1617504_0_0_10"/>
<name>G6AXA3_9BACT</name>
<accession>G6AXA3</accession>
<feature type="domain" description="Outer membrane protein beta-barrel" evidence="3">
    <location>
        <begin position="17"/>
        <end position="148"/>
    </location>
</feature>
<dbReference type="eggNOG" id="COG4771">
    <property type="taxonomic scope" value="Bacteria"/>
</dbReference>
<protein>
    <recommendedName>
        <fullName evidence="3">Outer membrane protein beta-barrel domain-containing protein</fullName>
    </recommendedName>
</protein>
<dbReference type="Proteomes" id="UP000004407">
    <property type="component" value="Unassembled WGS sequence"/>
</dbReference>
<sequence length="175" mass="19397">MYFCIINTLLMKKKLFTIALALFTTLGAHAQFEKDKAYVGASLSGIDLSYNGAKKLNLGVQANAGYFLVDNWMLMGELGCDISSSDDVDSKFKLGVGGRYYMEQNGLFVGVNAKYVHGGKNYNDFVPGVELGWAYFLNGNVTIEPSVYYDQSFKSHKDFSTIGLRLGIGIYLFKK</sequence>
<dbReference type="Pfam" id="PF13505">
    <property type="entry name" value="OMP_b-brl"/>
    <property type="match status" value="1"/>
</dbReference>
<dbReference type="PATRIC" id="fig|1002367.3.peg.1001"/>
<feature type="chain" id="PRO_5003485386" description="Outer membrane protein beta-barrel domain-containing protein" evidence="2">
    <location>
        <begin position="31"/>
        <end position="175"/>
    </location>
</feature>
<evidence type="ECO:0000259" key="3">
    <source>
        <dbReference type="Pfam" id="PF13505"/>
    </source>
</evidence>
<feature type="signal peptide" evidence="2">
    <location>
        <begin position="1"/>
        <end position="30"/>
    </location>
</feature>
<dbReference type="AlphaFoldDB" id="G6AXA3"/>
<reference evidence="4 5" key="1">
    <citation type="submission" date="2011-08" db="EMBL/GenBank/DDBJ databases">
        <authorList>
            <person name="Weinstock G."/>
            <person name="Sodergren E."/>
            <person name="Clifton S."/>
            <person name="Fulton L."/>
            <person name="Fulton B."/>
            <person name="Courtney L."/>
            <person name="Fronick C."/>
            <person name="Harrison M."/>
            <person name="Strong C."/>
            <person name="Farmer C."/>
            <person name="Delahaunty K."/>
            <person name="Markovic C."/>
            <person name="Hall O."/>
            <person name="Minx P."/>
            <person name="Tomlinson C."/>
            <person name="Mitreva M."/>
            <person name="Hou S."/>
            <person name="Chen J."/>
            <person name="Wollam A."/>
            <person name="Pepin K.H."/>
            <person name="Johnson M."/>
            <person name="Bhonagiri V."/>
            <person name="Zhang X."/>
            <person name="Suruliraj S."/>
            <person name="Warren W."/>
            <person name="Chinwalla A."/>
            <person name="Mardis E.R."/>
            <person name="Wilson R.K."/>
        </authorList>
    </citation>
    <scope>NUCLEOTIDE SEQUENCE [LARGE SCALE GENOMIC DNA]</scope>
    <source>
        <strain evidence="4 5">DSM 18206</strain>
    </source>
</reference>